<dbReference type="AlphaFoldDB" id="A0A2M7SAZ5"/>
<feature type="domain" description="Helix-turn-helix" evidence="1">
    <location>
        <begin position="5"/>
        <end position="54"/>
    </location>
</feature>
<name>A0A2M7SAZ5_9BACT</name>
<dbReference type="Pfam" id="PF12728">
    <property type="entry name" value="HTH_17"/>
    <property type="match status" value="1"/>
</dbReference>
<dbReference type="Proteomes" id="UP000229307">
    <property type="component" value="Unassembled WGS sequence"/>
</dbReference>
<proteinExistence type="predicted"/>
<evidence type="ECO:0000313" key="3">
    <source>
        <dbReference type="Proteomes" id="UP000229307"/>
    </source>
</evidence>
<protein>
    <recommendedName>
        <fullName evidence="1">Helix-turn-helix domain-containing protein</fullName>
    </recommendedName>
</protein>
<dbReference type="GO" id="GO:0003677">
    <property type="term" value="F:DNA binding"/>
    <property type="evidence" value="ECO:0007669"/>
    <property type="project" value="InterPro"/>
</dbReference>
<organism evidence="2 3">
    <name type="scientific">Candidatus Desantisbacteria bacterium CG_4_10_14_0_8_um_filter_48_22</name>
    <dbReference type="NCBI Taxonomy" id="1974543"/>
    <lineage>
        <taxon>Bacteria</taxon>
        <taxon>Candidatus Desantisiibacteriota</taxon>
    </lineage>
</organism>
<dbReference type="InterPro" id="IPR010093">
    <property type="entry name" value="SinI_DNA-bd"/>
</dbReference>
<dbReference type="SUPFAM" id="SSF46955">
    <property type="entry name" value="Putative DNA-binding domain"/>
    <property type="match status" value="1"/>
</dbReference>
<dbReference type="InterPro" id="IPR009061">
    <property type="entry name" value="DNA-bd_dom_put_sf"/>
</dbReference>
<dbReference type="Gene3D" id="1.10.10.10">
    <property type="entry name" value="Winged helix-like DNA-binding domain superfamily/Winged helix DNA-binding domain"/>
    <property type="match status" value="1"/>
</dbReference>
<dbReference type="EMBL" id="PFMR01000185">
    <property type="protein sequence ID" value="PIZ16463.1"/>
    <property type="molecule type" value="Genomic_DNA"/>
</dbReference>
<accession>A0A2M7SAZ5</accession>
<dbReference type="InterPro" id="IPR036388">
    <property type="entry name" value="WH-like_DNA-bd_sf"/>
</dbReference>
<sequence>MDDEFLKIGEVSKILKVPVGTLHRWKKERGMPAIKVGKALRFKKSDVVKWFESHAINGKKEKR</sequence>
<comment type="caution">
    <text evidence="2">The sequence shown here is derived from an EMBL/GenBank/DDBJ whole genome shotgun (WGS) entry which is preliminary data.</text>
</comment>
<reference evidence="3" key="1">
    <citation type="submission" date="2017-09" db="EMBL/GenBank/DDBJ databases">
        <title>Depth-based differentiation of microbial function through sediment-hosted aquifers and enrichment of novel symbionts in the deep terrestrial subsurface.</title>
        <authorList>
            <person name="Probst A.J."/>
            <person name="Ladd B."/>
            <person name="Jarett J.K."/>
            <person name="Geller-Mcgrath D.E."/>
            <person name="Sieber C.M.K."/>
            <person name="Emerson J.B."/>
            <person name="Anantharaman K."/>
            <person name="Thomas B.C."/>
            <person name="Malmstrom R."/>
            <person name="Stieglmeier M."/>
            <person name="Klingl A."/>
            <person name="Woyke T."/>
            <person name="Ryan C.M."/>
            <person name="Banfield J.F."/>
        </authorList>
    </citation>
    <scope>NUCLEOTIDE SEQUENCE [LARGE SCALE GENOMIC DNA]</scope>
</reference>
<gene>
    <name evidence="2" type="ORF">COY52_06955</name>
</gene>
<dbReference type="InterPro" id="IPR041657">
    <property type="entry name" value="HTH_17"/>
</dbReference>
<evidence type="ECO:0000259" key="1">
    <source>
        <dbReference type="Pfam" id="PF12728"/>
    </source>
</evidence>
<dbReference type="NCBIfam" id="TIGR01764">
    <property type="entry name" value="excise"/>
    <property type="match status" value="1"/>
</dbReference>
<evidence type="ECO:0000313" key="2">
    <source>
        <dbReference type="EMBL" id="PIZ16463.1"/>
    </source>
</evidence>